<evidence type="ECO:0000313" key="1">
    <source>
        <dbReference type="EMBL" id="SQH78342.1"/>
    </source>
</evidence>
<dbReference type="Proteomes" id="UP000250123">
    <property type="component" value="Chromosome SHEWBE"/>
</dbReference>
<name>A0A330M8B1_9GAMM</name>
<dbReference type="KEGG" id="sbk:SHEWBE_4382"/>
<gene>
    <name evidence="1" type="ORF">SHEWBE_4382</name>
</gene>
<reference evidence="2" key="1">
    <citation type="submission" date="2018-06" db="EMBL/GenBank/DDBJ databases">
        <authorList>
            <person name="Cea G.-C."/>
            <person name="William W."/>
        </authorList>
    </citation>
    <scope>NUCLEOTIDE SEQUENCE [LARGE SCALE GENOMIC DNA]</scope>
    <source>
        <strain evidence="2">DB21MT-2</strain>
    </source>
</reference>
<protein>
    <submittedName>
        <fullName evidence="1">Uncharacterized protein</fullName>
    </submittedName>
</protein>
<evidence type="ECO:0000313" key="2">
    <source>
        <dbReference type="Proteomes" id="UP000250123"/>
    </source>
</evidence>
<accession>A0A330M8B1</accession>
<dbReference type="AlphaFoldDB" id="A0A330M8B1"/>
<organism evidence="1 2">
    <name type="scientific">Shewanella benthica</name>
    <dbReference type="NCBI Taxonomy" id="43661"/>
    <lineage>
        <taxon>Bacteria</taxon>
        <taxon>Pseudomonadati</taxon>
        <taxon>Pseudomonadota</taxon>
        <taxon>Gammaproteobacteria</taxon>
        <taxon>Alteromonadales</taxon>
        <taxon>Shewanellaceae</taxon>
        <taxon>Shewanella</taxon>
    </lineage>
</organism>
<proteinExistence type="predicted"/>
<dbReference type="EMBL" id="LS483452">
    <property type="protein sequence ID" value="SQH78342.1"/>
    <property type="molecule type" value="Genomic_DNA"/>
</dbReference>
<sequence>MIKPKPMKEELALTTASKFTDVKIPTGTNNKAPLTIANQSIELKISCLGIDGLNICVFIFCMRIPSVKKLYLSKLKQN</sequence>